<protein>
    <submittedName>
        <fullName evidence="3">DUF4439 domain-containing protein</fullName>
    </submittedName>
</protein>
<dbReference type="InterPro" id="IPR012347">
    <property type="entry name" value="Ferritin-like"/>
</dbReference>
<feature type="domain" description="DUF4439" evidence="2">
    <location>
        <begin position="222"/>
        <end position="353"/>
    </location>
</feature>
<dbReference type="Proteomes" id="UP001589748">
    <property type="component" value="Unassembled WGS sequence"/>
</dbReference>
<dbReference type="SUPFAM" id="SSF47240">
    <property type="entry name" value="Ferritin-like"/>
    <property type="match status" value="1"/>
</dbReference>
<dbReference type="InterPro" id="IPR009078">
    <property type="entry name" value="Ferritin-like_SF"/>
</dbReference>
<dbReference type="EMBL" id="JBHMDM010000007">
    <property type="protein sequence ID" value="MFB9378097.1"/>
    <property type="molecule type" value="Genomic_DNA"/>
</dbReference>
<evidence type="ECO:0000259" key="2">
    <source>
        <dbReference type="Pfam" id="PF14530"/>
    </source>
</evidence>
<reference evidence="3 4" key="1">
    <citation type="submission" date="2024-09" db="EMBL/GenBank/DDBJ databases">
        <authorList>
            <person name="Sun Q."/>
            <person name="Mori K."/>
        </authorList>
    </citation>
    <scope>NUCLEOTIDE SEQUENCE [LARGE SCALE GENOMIC DNA]</scope>
    <source>
        <strain evidence="3 4">TISTR 1856</strain>
    </source>
</reference>
<evidence type="ECO:0000313" key="3">
    <source>
        <dbReference type="EMBL" id="MFB9378097.1"/>
    </source>
</evidence>
<feature type="region of interest" description="Disordered" evidence="1">
    <location>
        <begin position="80"/>
        <end position="118"/>
    </location>
</feature>
<feature type="region of interest" description="Disordered" evidence="1">
    <location>
        <begin position="344"/>
        <end position="383"/>
    </location>
</feature>
<feature type="compositionally biased region" description="Low complexity" evidence="1">
    <location>
        <begin position="359"/>
        <end position="383"/>
    </location>
</feature>
<gene>
    <name evidence="3" type="ORF">ACFFVI_14085</name>
</gene>
<dbReference type="InterPro" id="IPR029447">
    <property type="entry name" value="DUF4439"/>
</dbReference>
<comment type="caution">
    <text evidence="3">The sequence shown here is derived from an EMBL/GenBank/DDBJ whole genome shotgun (WGS) entry which is preliminary data.</text>
</comment>
<dbReference type="RefSeq" id="WP_380137420.1">
    <property type="nucleotide sequence ID" value="NZ_JBHLUI010000008.1"/>
</dbReference>
<dbReference type="Pfam" id="PF14530">
    <property type="entry name" value="DUF4439"/>
    <property type="match status" value="1"/>
</dbReference>
<organism evidence="3 4">
    <name type="scientific">Kineococcus gynurae</name>
    <dbReference type="NCBI Taxonomy" id="452979"/>
    <lineage>
        <taxon>Bacteria</taxon>
        <taxon>Bacillati</taxon>
        <taxon>Actinomycetota</taxon>
        <taxon>Actinomycetes</taxon>
        <taxon>Kineosporiales</taxon>
        <taxon>Kineosporiaceae</taxon>
        <taxon>Kineococcus</taxon>
    </lineage>
</organism>
<dbReference type="CDD" id="cd00657">
    <property type="entry name" value="Ferritin_like"/>
    <property type="match status" value="1"/>
</dbReference>
<accession>A0ABV5LVI5</accession>
<sequence>MRSGGSVGSAGPAGPGRRRVLTWLVGAGIGAGAAAGLTGCGLRWEPGTVVPSATPGPDDTARTGQIATTLRIRAVAATVLPGTDATPTGGPTGSEPSGDPASATVPPRRSGEAPPAAQTLAATVQAVATPQLQALGADPDAPDPVVTPAPEPATALADALAAGVDDAFAAVTRVSGPLARLLAALLTARLLQADELAAALGSPTPALPAAVPVATTTRAAGALQQLLAAEHAACYAYGLLAGRFRAAGDEPGVAAALAGLALHRVARDDLADRIGARGADPRRAAPAYAVEVAQTAEQARSQAVALEQRLAVVYAAAVADHPADRDLAVRGLVRAARATRSFGGPIEALPGLADPGSVAGADPSADPGADPDADPGAAEGAAG</sequence>
<evidence type="ECO:0000256" key="1">
    <source>
        <dbReference type="SAM" id="MobiDB-lite"/>
    </source>
</evidence>
<feature type="compositionally biased region" description="Low complexity" evidence="1">
    <location>
        <begin position="81"/>
        <end position="100"/>
    </location>
</feature>
<name>A0ABV5LVI5_9ACTN</name>
<proteinExistence type="predicted"/>
<evidence type="ECO:0000313" key="4">
    <source>
        <dbReference type="Proteomes" id="UP001589748"/>
    </source>
</evidence>
<dbReference type="Gene3D" id="1.20.1260.10">
    <property type="match status" value="1"/>
</dbReference>
<keyword evidence="4" id="KW-1185">Reference proteome</keyword>